<feature type="region of interest" description="Disordered" evidence="1">
    <location>
        <begin position="256"/>
        <end position="328"/>
    </location>
</feature>
<feature type="transmembrane region" description="Helical" evidence="2">
    <location>
        <begin position="230"/>
        <end position="252"/>
    </location>
</feature>
<keyword evidence="2" id="KW-0812">Transmembrane</keyword>
<keyword evidence="2" id="KW-0472">Membrane</keyword>
<dbReference type="PATRIC" id="fig|1278076.4.peg.2165"/>
<evidence type="ECO:0000256" key="2">
    <source>
        <dbReference type="SAM" id="Phobius"/>
    </source>
</evidence>
<sequence>MRAVLGVAVDAGEVCAVLVDADVPALGPFDTQRWPVGDRTEAEAVGHAFTAMTERAARAEVRFTRAGLVAAGTTVPDSVPDSGTTEVRTVGTDEARLAFLAAAPEFDGVRTVVLIGRDDATGRVSVADIRSGAVLASVAVAEDDFGQIAPALPGAADEAVALAGVGPEALVFPDLRPGDVAGARALATALDVPFVTPHGGPWHRATGAALVAARTEPLPASPSPSSSRRVALLVAVVVALAVLLGGGLAVAIGGAGPSDPTRPADAARSVPVPPAGPAPDTGAPAAVPCPERDTPQVRPAGWSMRASDPDPGPHPDPPLPSVTAPPCE</sequence>
<evidence type="ECO:0000313" key="3">
    <source>
        <dbReference type="EMBL" id="EME65387.1"/>
    </source>
</evidence>
<organism evidence="3 4">
    <name type="scientific">Rhodococcus ruber BKS 20-38</name>
    <dbReference type="NCBI Taxonomy" id="1278076"/>
    <lineage>
        <taxon>Bacteria</taxon>
        <taxon>Bacillati</taxon>
        <taxon>Actinomycetota</taxon>
        <taxon>Actinomycetes</taxon>
        <taxon>Mycobacteriales</taxon>
        <taxon>Nocardiaceae</taxon>
        <taxon>Rhodococcus</taxon>
    </lineage>
</organism>
<proteinExistence type="predicted"/>
<name>M2ZDM1_9NOCA</name>
<gene>
    <name evidence="3" type="ORF">G352_10387</name>
</gene>
<dbReference type="AlphaFoldDB" id="M2ZDM1"/>
<reference evidence="3 4" key="1">
    <citation type="journal article" date="2013" name="Genome Announc.">
        <title>Draft Genome Sequence of Rhodococcus ruber Strain BKS 20-38.</title>
        <authorList>
            <person name="Bala M."/>
            <person name="Kumar S."/>
            <person name="Raghava G.P."/>
            <person name="Mayilraj S."/>
        </authorList>
    </citation>
    <scope>NUCLEOTIDE SEQUENCE [LARGE SCALE GENOMIC DNA]</scope>
    <source>
        <strain evidence="3 4">BKS 20-38</strain>
    </source>
</reference>
<accession>M2ZDM1</accession>
<keyword evidence="2" id="KW-1133">Transmembrane helix</keyword>
<dbReference type="RefSeq" id="WP_003936175.1">
    <property type="nucleotide sequence ID" value="NZ_AOEX01000032.1"/>
</dbReference>
<protein>
    <submittedName>
        <fullName evidence="3">Uncharacterized protein</fullName>
    </submittedName>
</protein>
<comment type="caution">
    <text evidence="3">The sequence shown here is derived from an EMBL/GenBank/DDBJ whole genome shotgun (WGS) entry which is preliminary data.</text>
</comment>
<dbReference type="EMBL" id="AOEX01000032">
    <property type="protein sequence ID" value="EME65387.1"/>
    <property type="molecule type" value="Genomic_DNA"/>
</dbReference>
<keyword evidence="4" id="KW-1185">Reference proteome</keyword>
<dbReference type="Proteomes" id="UP000011731">
    <property type="component" value="Unassembled WGS sequence"/>
</dbReference>
<feature type="compositionally biased region" description="Low complexity" evidence="1">
    <location>
        <begin position="278"/>
        <end position="288"/>
    </location>
</feature>
<evidence type="ECO:0000256" key="1">
    <source>
        <dbReference type="SAM" id="MobiDB-lite"/>
    </source>
</evidence>
<evidence type="ECO:0000313" key="4">
    <source>
        <dbReference type="Proteomes" id="UP000011731"/>
    </source>
</evidence>